<evidence type="ECO:0000256" key="3">
    <source>
        <dbReference type="SAM" id="Phobius"/>
    </source>
</evidence>
<reference evidence="5" key="1">
    <citation type="journal article" date="2014" name="Int. J. Syst. Evol. Microbiol.">
        <title>Complete genome sequence of Corynebacterium casei LMG S-19264T (=DSM 44701T), isolated from a smear-ripened cheese.</title>
        <authorList>
            <consortium name="US DOE Joint Genome Institute (JGI-PGF)"/>
            <person name="Walter F."/>
            <person name="Albersmeier A."/>
            <person name="Kalinowski J."/>
            <person name="Ruckert C."/>
        </authorList>
    </citation>
    <scope>NUCLEOTIDE SEQUENCE</scope>
    <source>
        <strain evidence="5">CGMCC 1.12214</strain>
    </source>
</reference>
<feature type="transmembrane region" description="Helical" evidence="3">
    <location>
        <begin position="287"/>
        <end position="309"/>
    </location>
</feature>
<feature type="transmembrane region" description="Helical" evidence="3">
    <location>
        <begin position="20"/>
        <end position="39"/>
    </location>
</feature>
<comment type="caution">
    <text evidence="5">The sequence shown here is derived from an EMBL/GenBank/DDBJ whole genome shotgun (WGS) entry which is preliminary data.</text>
</comment>
<dbReference type="GO" id="GO:0007165">
    <property type="term" value="P:signal transduction"/>
    <property type="evidence" value="ECO:0007669"/>
    <property type="project" value="UniProtKB-KW"/>
</dbReference>
<evidence type="ECO:0000256" key="2">
    <source>
        <dbReference type="PROSITE-ProRule" id="PRU00284"/>
    </source>
</evidence>
<name>A0A917I8C9_9HYPH</name>
<keyword evidence="1 2" id="KW-0807">Transducer</keyword>
<dbReference type="SUPFAM" id="SSF58104">
    <property type="entry name" value="Methyl-accepting chemotaxis protein (MCP) signaling domain"/>
    <property type="match status" value="1"/>
</dbReference>
<evidence type="ECO:0000313" key="5">
    <source>
        <dbReference type="EMBL" id="GGH25768.1"/>
    </source>
</evidence>
<gene>
    <name evidence="5" type="ORF">GCM10007036_33100</name>
</gene>
<dbReference type="InterPro" id="IPR004089">
    <property type="entry name" value="MCPsignal_dom"/>
</dbReference>
<evidence type="ECO:0000259" key="4">
    <source>
        <dbReference type="PROSITE" id="PS50111"/>
    </source>
</evidence>
<dbReference type="PROSITE" id="PS50111">
    <property type="entry name" value="CHEMOTAXIS_TRANSDUC_2"/>
    <property type="match status" value="1"/>
</dbReference>
<dbReference type="Proteomes" id="UP000603912">
    <property type="component" value="Unassembled WGS sequence"/>
</dbReference>
<sequence>MLSRFISPIFRERAARFPIAVGATLAIVMWAGLGSILVIEHGNAGSGAQRKAADMATLFAESAGRTIREVDKILLLIRALYEEGSIDVVTAAYSGRASQFDSLTFQLSIVSPDGVLVMSNMKPATERVDISDREHFKVHRERSEDRLYISKPLLGRASGRWSIQLTRAIKAPNGGFGGVIVASIDPDHFSRLYESVDLGRDGVVGLFGLDGIVRTRRGQQPNSTGLSVVGTPMFETIRNGAEGSYRLTSPIDGIERIGAFRRVTGQDLVVAVGLSTQEAFAALQRRGVAIALMGLLGMGLIAGAVVLSIRARLAREAFQRASQLATEQLAELALRDEREKLAQRDAEVLAGVEKLSGHLGSSIETLDTIIHAIGEQSARMNQAAIAARDGSAGAAEVSNASARNVDAVAGSAITISDMGIEAERAVSGALATFDEAIAEADRSNGAFDELLVATQQIDRVVQLIRSIAHQTNMLALNATIEAARAGEAGRGFSVVAQEIKNLSAQTSLATGEISDQLTAIQRAGRTSIESVRAVQERLSVTRDTTEAIAGTVARQSYSASEIAMRIATAAQTAADASRSADAIRAAAELSNACASDVLATTRTLEAEAHTVRVEIEALHRSLRQSRTA</sequence>
<dbReference type="GO" id="GO:0016020">
    <property type="term" value="C:membrane"/>
    <property type="evidence" value="ECO:0007669"/>
    <property type="project" value="InterPro"/>
</dbReference>
<feature type="domain" description="Methyl-accepting transducer" evidence="4">
    <location>
        <begin position="337"/>
        <end position="605"/>
    </location>
</feature>
<protein>
    <recommendedName>
        <fullName evidence="4">Methyl-accepting transducer domain-containing protein</fullName>
    </recommendedName>
</protein>
<keyword evidence="6" id="KW-1185">Reference proteome</keyword>
<dbReference type="PANTHER" id="PTHR32089:SF112">
    <property type="entry name" value="LYSOZYME-LIKE PROTEIN-RELATED"/>
    <property type="match status" value="1"/>
</dbReference>
<dbReference type="EMBL" id="BMES01000002">
    <property type="protein sequence ID" value="GGH25768.1"/>
    <property type="molecule type" value="Genomic_DNA"/>
</dbReference>
<dbReference type="PANTHER" id="PTHR32089">
    <property type="entry name" value="METHYL-ACCEPTING CHEMOTAXIS PROTEIN MCPB"/>
    <property type="match status" value="1"/>
</dbReference>
<keyword evidence="3" id="KW-1133">Transmembrane helix</keyword>
<dbReference type="Gene3D" id="3.30.450.20">
    <property type="entry name" value="PAS domain"/>
    <property type="match status" value="2"/>
</dbReference>
<dbReference type="Gene3D" id="1.10.287.950">
    <property type="entry name" value="Methyl-accepting chemotaxis protein"/>
    <property type="match status" value="1"/>
</dbReference>
<dbReference type="AlphaFoldDB" id="A0A917I8C9"/>
<proteinExistence type="predicted"/>
<evidence type="ECO:0000313" key="6">
    <source>
        <dbReference type="Proteomes" id="UP000603912"/>
    </source>
</evidence>
<evidence type="ECO:0000256" key="1">
    <source>
        <dbReference type="ARBA" id="ARBA00023224"/>
    </source>
</evidence>
<reference evidence="5" key="2">
    <citation type="submission" date="2020-09" db="EMBL/GenBank/DDBJ databases">
        <authorList>
            <person name="Sun Q."/>
            <person name="Zhou Y."/>
        </authorList>
    </citation>
    <scope>NUCLEOTIDE SEQUENCE</scope>
    <source>
        <strain evidence="5">CGMCC 1.12214</strain>
    </source>
</reference>
<dbReference type="RefSeq" id="WP_188518819.1">
    <property type="nucleotide sequence ID" value="NZ_BMES01000002.1"/>
</dbReference>
<dbReference type="Pfam" id="PF22588">
    <property type="entry name" value="dCache_1_like"/>
    <property type="match status" value="1"/>
</dbReference>
<dbReference type="CDD" id="cd12914">
    <property type="entry name" value="PDC1_DGC_like"/>
    <property type="match status" value="1"/>
</dbReference>
<keyword evidence="3" id="KW-0472">Membrane</keyword>
<dbReference type="SMART" id="SM00283">
    <property type="entry name" value="MA"/>
    <property type="match status" value="1"/>
</dbReference>
<dbReference type="CDD" id="cd12915">
    <property type="entry name" value="PDC2_DGC_like"/>
    <property type="match status" value="1"/>
</dbReference>
<keyword evidence="3" id="KW-0812">Transmembrane</keyword>
<dbReference type="Pfam" id="PF00015">
    <property type="entry name" value="MCPsignal"/>
    <property type="match status" value="1"/>
</dbReference>
<dbReference type="InterPro" id="IPR054327">
    <property type="entry name" value="His-kinase-like_sensor"/>
</dbReference>
<accession>A0A917I8C9</accession>
<organism evidence="5 6">
    <name type="scientific">Alsobacter metallidurans</name>
    <dbReference type="NCBI Taxonomy" id="340221"/>
    <lineage>
        <taxon>Bacteria</taxon>
        <taxon>Pseudomonadati</taxon>
        <taxon>Pseudomonadota</taxon>
        <taxon>Alphaproteobacteria</taxon>
        <taxon>Hyphomicrobiales</taxon>
        <taxon>Alsobacteraceae</taxon>
        <taxon>Alsobacter</taxon>
    </lineage>
</organism>